<dbReference type="Proteomes" id="UP000002743">
    <property type="component" value="Chromosome"/>
</dbReference>
<accession>C6XDU1</accession>
<reference evidence="2" key="1">
    <citation type="submission" date="2009-07" db="EMBL/GenBank/DDBJ databases">
        <title>Complete sequence of chromosome of Methylovorus sp. SIP3-4.</title>
        <authorList>
            <person name="Lucas S."/>
            <person name="Copeland A."/>
            <person name="Lapidus A."/>
            <person name="Glavina del Rio T."/>
            <person name="Tice H."/>
            <person name="Bruce D."/>
            <person name="Goodwin L."/>
            <person name="Pitluck S."/>
            <person name="Clum A."/>
            <person name="Larimer F."/>
            <person name="Land M."/>
            <person name="Hauser L."/>
            <person name="Kyrpides N."/>
            <person name="Mikhailova N."/>
            <person name="Kayluzhnaya M."/>
            <person name="Chistoserdova L."/>
        </authorList>
    </citation>
    <scope>NUCLEOTIDE SEQUENCE [LARGE SCALE GENOMIC DNA]</scope>
    <source>
        <strain evidence="2">SIP3-4</strain>
    </source>
</reference>
<evidence type="ECO:0000313" key="2">
    <source>
        <dbReference type="Proteomes" id="UP000002743"/>
    </source>
</evidence>
<organism evidence="1 2">
    <name type="scientific">Methylovorus glucosotrophus (strain SIP3-4)</name>
    <dbReference type="NCBI Taxonomy" id="582744"/>
    <lineage>
        <taxon>Bacteria</taxon>
        <taxon>Pseudomonadati</taxon>
        <taxon>Pseudomonadota</taxon>
        <taxon>Betaproteobacteria</taxon>
        <taxon>Nitrosomonadales</taxon>
        <taxon>Methylophilaceae</taxon>
        <taxon>Methylovorus</taxon>
    </lineage>
</organism>
<reference evidence="1 2" key="2">
    <citation type="journal article" date="2011" name="J. Bacteriol.">
        <title>Genomes of three methylotrophs from a single niche uncover genetic and metabolic divergence of Methylophilaceae.</title>
        <authorList>
            <person name="Lapidus A."/>
            <person name="Clum A."/>
            <person name="Labutti K."/>
            <person name="Kaluzhnaya M.G."/>
            <person name="Lim S."/>
            <person name="Beck D.A."/>
            <person name="Glavina Del Rio T."/>
            <person name="Nolan M."/>
            <person name="Mavromatis K."/>
            <person name="Huntemann M."/>
            <person name="Lucas S."/>
            <person name="Lidstrom M.E."/>
            <person name="Ivanova N."/>
            <person name="Chistoserdova L."/>
        </authorList>
    </citation>
    <scope>NUCLEOTIDE SEQUENCE [LARGE SCALE GENOMIC DNA]</scope>
    <source>
        <strain evidence="1 2">SIP3-4</strain>
    </source>
</reference>
<evidence type="ECO:0000313" key="1">
    <source>
        <dbReference type="EMBL" id="ACT50716.1"/>
    </source>
</evidence>
<name>C6XDU1_METGS</name>
<gene>
    <name evidence="1" type="ordered locus">Msip34_1471</name>
</gene>
<dbReference type="AlphaFoldDB" id="C6XDU1"/>
<dbReference type="EMBL" id="CP001674">
    <property type="protein sequence ID" value="ACT50716.1"/>
    <property type="molecule type" value="Genomic_DNA"/>
</dbReference>
<dbReference type="KEGG" id="mei:Msip34_1471"/>
<dbReference type="HOGENOM" id="CLU_2233356_0_0_4"/>
<keyword evidence="2" id="KW-1185">Reference proteome</keyword>
<proteinExistence type="predicted"/>
<protein>
    <submittedName>
        <fullName evidence="1">Uncharacterized protein</fullName>
    </submittedName>
</protein>
<sequence length="105" mass="12100">MLLSISLFSTPFTIETLHKGTFFQLGKYEAWIGRSEFVPHKRSVQELEVAASQHRGYFKRALSRYFTVPNQQSVPGVWSWEMYAFGLIVSLDRIERVSKASAIEL</sequence>